<dbReference type="GO" id="GO:0016460">
    <property type="term" value="C:myosin II complex"/>
    <property type="evidence" value="ECO:0007669"/>
    <property type="project" value="TreeGrafter"/>
</dbReference>
<dbReference type="CDD" id="cd00051">
    <property type="entry name" value="EFh"/>
    <property type="match status" value="2"/>
</dbReference>
<dbReference type="SMART" id="SM00054">
    <property type="entry name" value="EFh"/>
    <property type="match status" value="4"/>
</dbReference>
<dbReference type="STRING" id="1348612.A0A397J5K9"/>
<feature type="domain" description="EF-hand" evidence="5">
    <location>
        <begin position="133"/>
        <end position="168"/>
    </location>
</feature>
<feature type="compositionally biased region" description="Low complexity" evidence="4">
    <location>
        <begin position="1"/>
        <end position="20"/>
    </location>
</feature>
<feature type="domain" description="EF-hand" evidence="5">
    <location>
        <begin position="60"/>
        <end position="95"/>
    </location>
</feature>
<dbReference type="InterPro" id="IPR011992">
    <property type="entry name" value="EF-hand-dom_pair"/>
</dbReference>
<dbReference type="InterPro" id="IPR050230">
    <property type="entry name" value="CALM/Myosin/TropC-like"/>
</dbReference>
<feature type="compositionally biased region" description="Low complexity" evidence="4">
    <location>
        <begin position="27"/>
        <end position="47"/>
    </location>
</feature>
<feature type="domain" description="EF-hand" evidence="5">
    <location>
        <begin position="96"/>
        <end position="131"/>
    </location>
</feature>
<protein>
    <recommendedName>
        <fullName evidence="5">EF-hand domain-containing protein</fullName>
    </recommendedName>
</protein>
<comment type="caution">
    <text evidence="6">The sequence shown here is derived from an EMBL/GenBank/DDBJ whole genome shotgun (WGS) entry which is preliminary data.</text>
</comment>
<dbReference type="GO" id="GO:0005509">
    <property type="term" value="F:calcium ion binding"/>
    <property type="evidence" value="ECO:0007669"/>
    <property type="project" value="InterPro"/>
</dbReference>
<sequence length="204" mass="22876">MLNGSTSNSTNANNSSSNANSKKKKSTSTSTQPVINSTNNNIIINTSPPTPLSFPQLTEDQKDEIREAFDLFDTDKDGAMDFHELKVAMRALGFDENKSEVLKIIRQYDKNDDGTIVFDDFFKVMSERIVNRSPEEEIHRAFQLFDDDNTGKISLRNLKRVAKELGENLDDDDLQAMIDEFDLDEDGETNFSLASILPIISALS</sequence>
<dbReference type="Pfam" id="PF13499">
    <property type="entry name" value="EF-hand_7"/>
    <property type="match status" value="2"/>
</dbReference>
<dbReference type="OrthoDB" id="26525at2759"/>
<name>A0A397J5K9_9GLOM</name>
<evidence type="ECO:0000256" key="2">
    <source>
        <dbReference type="ARBA" id="ARBA00022737"/>
    </source>
</evidence>
<reference evidence="6 7" key="1">
    <citation type="submission" date="2018-08" db="EMBL/GenBank/DDBJ databases">
        <title>Genome and evolution of the arbuscular mycorrhizal fungus Diversispora epigaea (formerly Glomus versiforme) and its bacterial endosymbionts.</title>
        <authorList>
            <person name="Sun X."/>
            <person name="Fei Z."/>
            <person name="Harrison M."/>
        </authorList>
    </citation>
    <scope>NUCLEOTIDE SEQUENCE [LARGE SCALE GENOMIC DNA]</scope>
    <source>
        <strain evidence="6 7">IT104</strain>
    </source>
</reference>
<accession>A0A397J5K9</accession>
<gene>
    <name evidence="6" type="ORF">Glove_104g43</name>
</gene>
<evidence type="ECO:0000256" key="1">
    <source>
        <dbReference type="ARBA" id="ARBA00022723"/>
    </source>
</evidence>
<dbReference type="FunFam" id="1.10.238.10:FF:000178">
    <property type="entry name" value="Calmodulin-2 A"/>
    <property type="match status" value="1"/>
</dbReference>
<evidence type="ECO:0000256" key="4">
    <source>
        <dbReference type="SAM" id="MobiDB-lite"/>
    </source>
</evidence>
<dbReference type="Gene3D" id="1.10.238.10">
    <property type="entry name" value="EF-hand"/>
    <property type="match status" value="2"/>
</dbReference>
<dbReference type="Proteomes" id="UP000266861">
    <property type="component" value="Unassembled WGS sequence"/>
</dbReference>
<dbReference type="PANTHER" id="PTHR23048">
    <property type="entry name" value="MYOSIN LIGHT CHAIN 1, 3"/>
    <property type="match status" value="1"/>
</dbReference>
<proteinExistence type="predicted"/>
<keyword evidence="3" id="KW-0106">Calcium</keyword>
<evidence type="ECO:0000313" key="6">
    <source>
        <dbReference type="EMBL" id="RHZ82707.1"/>
    </source>
</evidence>
<keyword evidence="1" id="KW-0479">Metal-binding</keyword>
<evidence type="ECO:0000313" key="7">
    <source>
        <dbReference type="Proteomes" id="UP000266861"/>
    </source>
</evidence>
<dbReference type="PROSITE" id="PS50222">
    <property type="entry name" value="EF_HAND_2"/>
    <property type="match status" value="3"/>
</dbReference>
<feature type="region of interest" description="Disordered" evidence="4">
    <location>
        <begin position="1"/>
        <end position="51"/>
    </location>
</feature>
<evidence type="ECO:0000256" key="3">
    <source>
        <dbReference type="ARBA" id="ARBA00022837"/>
    </source>
</evidence>
<dbReference type="InterPro" id="IPR018247">
    <property type="entry name" value="EF_Hand_1_Ca_BS"/>
</dbReference>
<dbReference type="PANTHER" id="PTHR23048:SF48">
    <property type="entry name" value="CENTRIN 3"/>
    <property type="match status" value="1"/>
</dbReference>
<dbReference type="InterPro" id="IPR002048">
    <property type="entry name" value="EF_hand_dom"/>
</dbReference>
<keyword evidence="2" id="KW-0677">Repeat</keyword>
<dbReference type="EMBL" id="PQFF01000097">
    <property type="protein sequence ID" value="RHZ82707.1"/>
    <property type="molecule type" value="Genomic_DNA"/>
</dbReference>
<dbReference type="SUPFAM" id="SSF47473">
    <property type="entry name" value="EF-hand"/>
    <property type="match status" value="1"/>
</dbReference>
<dbReference type="PROSITE" id="PS00018">
    <property type="entry name" value="EF_HAND_1"/>
    <property type="match status" value="1"/>
</dbReference>
<dbReference type="AlphaFoldDB" id="A0A397J5K9"/>
<organism evidence="6 7">
    <name type="scientific">Diversispora epigaea</name>
    <dbReference type="NCBI Taxonomy" id="1348612"/>
    <lineage>
        <taxon>Eukaryota</taxon>
        <taxon>Fungi</taxon>
        <taxon>Fungi incertae sedis</taxon>
        <taxon>Mucoromycota</taxon>
        <taxon>Glomeromycotina</taxon>
        <taxon>Glomeromycetes</taxon>
        <taxon>Diversisporales</taxon>
        <taxon>Diversisporaceae</taxon>
        <taxon>Diversispora</taxon>
    </lineage>
</organism>
<evidence type="ECO:0000259" key="5">
    <source>
        <dbReference type="PROSITE" id="PS50222"/>
    </source>
</evidence>
<keyword evidence="7" id="KW-1185">Reference proteome</keyword>